<dbReference type="GO" id="GO:0008017">
    <property type="term" value="F:microtubule binding"/>
    <property type="evidence" value="ECO:0007669"/>
    <property type="project" value="InterPro"/>
</dbReference>
<accession>A0AAN7V9P5</accession>
<dbReference type="Gene3D" id="1.10.10.1890">
    <property type="entry name" value="Ska1 microtubule binding domain-like"/>
    <property type="match status" value="1"/>
</dbReference>
<name>A0AAN7V9P5_9COLE</name>
<comment type="similarity">
    <text evidence="1">Belongs to the SKA1 family.</text>
</comment>
<evidence type="ECO:0000313" key="4">
    <source>
        <dbReference type="EMBL" id="KAK5643602.1"/>
    </source>
</evidence>
<dbReference type="GO" id="GO:0000278">
    <property type="term" value="P:mitotic cell cycle"/>
    <property type="evidence" value="ECO:0007669"/>
    <property type="project" value="TreeGrafter"/>
</dbReference>
<dbReference type="GO" id="GO:0000940">
    <property type="term" value="C:outer kinetochore"/>
    <property type="evidence" value="ECO:0007669"/>
    <property type="project" value="TreeGrafter"/>
</dbReference>
<evidence type="ECO:0000313" key="5">
    <source>
        <dbReference type="Proteomes" id="UP001329430"/>
    </source>
</evidence>
<dbReference type="Pfam" id="PF07160">
    <property type="entry name" value="SKA1"/>
    <property type="match status" value="1"/>
</dbReference>
<dbReference type="Proteomes" id="UP001329430">
    <property type="component" value="Chromosome 5"/>
</dbReference>
<dbReference type="PANTHER" id="PTHR28573:SF1">
    <property type="entry name" value="SPINDLE AND KINETOCHORE-ASSOCIATED PROTEIN 1"/>
    <property type="match status" value="1"/>
</dbReference>
<dbReference type="PANTHER" id="PTHR28573">
    <property type="entry name" value="SPINDLE AND KINETOCHORE-ASSOCIATED PROTEIN 1"/>
    <property type="match status" value="1"/>
</dbReference>
<organism evidence="4 5">
    <name type="scientific">Pyrocoelia pectoralis</name>
    <dbReference type="NCBI Taxonomy" id="417401"/>
    <lineage>
        <taxon>Eukaryota</taxon>
        <taxon>Metazoa</taxon>
        <taxon>Ecdysozoa</taxon>
        <taxon>Arthropoda</taxon>
        <taxon>Hexapoda</taxon>
        <taxon>Insecta</taxon>
        <taxon>Pterygota</taxon>
        <taxon>Neoptera</taxon>
        <taxon>Endopterygota</taxon>
        <taxon>Coleoptera</taxon>
        <taxon>Polyphaga</taxon>
        <taxon>Elateriformia</taxon>
        <taxon>Elateroidea</taxon>
        <taxon>Lampyridae</taxon>
        <taxon>Lampyrinae</taxon>
        <taxon>Pyrocoelia</taxon>
    </lineage>
</organism>
<dbReference type="GO" id="GO:0072686">
    <property type="term" value="C:mitotic spindle"/>
    <property type="evidence" value="ECO:0007669"/>
    <property type="project" value="TreeGrafter"/>
</dbReference>
<dbReference type="GO" id="GO:0051301">
    <property type="term" value="P:cell division"/>
    <property type="evidence" value="ECO:0007669"/>
    <property type="project" value="InterPro"/>
</dbReference>
<dbReference type="GO" id="GO:0007059">
    <property type="term" value="P:chromosome segregation"/>
    <property type="evidence" value="ECO:0007669"/>
    <property type="project" value="InterPro"/>
</dbReference>
<dbReference type="InterPro" id="IPR009829">
    <property type="entry name" value="SKA1"/>
</dbReference>
<comment type="caution">
    <text evidence="4">The sequence shown here is derived from an EMBL/GenBank/DDBJ whole genome shotgun (WGS) entry which is preliminary data.</text>
</comment>
<dbReference type="EMBL" id="JAVRBK010000005">
    <property type="protein sequence ID" value="KAK5643602.1"/>
    <property type="molecule type" value="Genomic_DNA"/>
</dbReference>
<dbReference type="GO" id="GO:0031110">
    <property type="term" value="P:regulation of microtubule polymerization or depolymerization"/>
    <property type="evidence" value="ECO:0007669"/>
    <property type="project" value="TreeGrafter"/>
</dbReference>
<protein>
    <recommendedName>
        <fullName evidence="2">SKA complex subunit 1</fullName>
    </recommendedName>
    <alternativeName>
        <fullName evidence="3">Spindle and kinetochore-associated protein 1</fullName>
    </alternativeName>
</protein>
<evidence type="ECO:0000256" key="1">
    <source>
        <dbReference type="ARBA" id="ARBA00006836"/>
    </source>
</evidence>
<evidence type="ECO:0000256" key="3">
    <source>
        <dbReference type="ARBA" id="ARBA00047202"/>
    </source>
</evidence>
<dbReference type="GO" id="GO:0005876">
    <property type="term" value="C:spindle microtubule"/>
    <property type="evidence" value="ECO:0007669"/>
    <property type="project" value="TreeGrafter"/>
</dbReference>
<reference evidence="4 5" key="1">
    <citation type="journal article" date="2024" name="Insects">
        <title>An Improved Chromosome-Level Genome Assembly of the Firefly Pyrocoelia pectoralis.</title>
        <authorList>
            <person name="Fu X."/>
            <person name="Meyer-Rochow V.B."/>
            <person name="Ballantyne L."/>
            <person name="Zhu X."/>
        </authorList>
    </citation>
    <scope>NUCLEOTIDE SEQUENCE [LARGE SCALE GENOMIC DNA]</scope>
    <source>
        <strain evidence="4">XCY_ONT2</strain>
    </source>
</reference>
<sequence>MDISVVNLQSLCDKIDILKLTLDFVSFGKTDKNSCSKLINEINERNIRIKLNLELMKKLMSKYCSLFHELQTYEDLIKNKIKKIDELAESVGDCSSNSLIIINSPEIGNLNLNGSIAFSDFTPTVKYQNNYKRAVTPKYLTFDIAPLSCEEFKSLPKYMVGRLTLEAINNFIDVVSEALFKKYNLLSKPLHTIKSTETQLYREYKQQQCGIFKAQRFVTEEDIARECNKSILDKRALNFLTILRHTKRLTRATLLGKSVYMCTN</sequence>
<dbReference type="InterPro" id="IPR042031">
    <property type="entry name" value="SKA1_MBD_sf"/>
</dbReference>
<evidence type="ECO:0000256" key="2">
    <source>
        <dbReference type="ARBA" id="ARBA00047182"/>
    </source>
</evidence>
<gene>
    <name evidence="4" type="ORF">RI129_007447</name>
</gene>
<proteinExistence type="inferred from homology"/>
<dbReference type="AlphaFoldDB" id="A0AAN7V9P5"/>
<keyword evidence="5" id="KW-1185">Reference proteome</keyword>